<dbReference type="Proteomes" id="UP000011082">
    <property type="component" value="Unassembled WGS sequence"/>
</dbReference>
<dbReference type="Pfam" id="PF00276">
    <property type="entry name" value="Ribosomal_L23"/>
    <property type="match status" value="1"/>
</dbReference>
<name>L2GM97_VITCO</name>
<keyword evidence="3" id="KW-0687">Ribonucleoprotein</keyword>
<dbReference type="RefSeq" id="XP_007604978.1">
    <property type="nucleotide sequence ID" value="XM_007604916.1"/>
</dbReference>
<dbReference type="OrthoDB" id="1267328at2759"/>
<dbReference type="HOGENOM" id="CLU_037562_4_0_1"/>
<dbReference type="InterPro" id="IPR012677">
    <property type="entry name" value="Nucleotide-bd_a/b_plait_sf"/>
</dbReference>
<reference evidence="5" key="1">
    <citation type="submission" date="2011-05" db="EMBL/GenBank/DDBJ databases">
        <title>The genome sequence of Vittaforma corneae strain ATCC 50505.</title>
        <authorList>
            <consortium name="The Broad Institute Genome Sequencing Platform"/>
            <person name="Cuomo C."/>
            <person name="Didier E."/>
            <person name="Bowers L."/>
            <person name="Young S.K."/>
            <person name="Zeng Q."/>
            <person name="Gargeya S."/>
            <person name="Fitzgerald M."/>
            <person name="Haas B."/>
            <person name="Abouelleil A."/>
            <person name="Alvarado L."/>
            <person name="Arachchi H.M."/>
            <person name="Berlin A."/>
            <person name="Chapman S.B."/>
            <person name="Gearin G."/>
            <person name="Goldberg J."/>
            <person name="Griggs A."/>
            <person name="Gujja S."/>
            <person name="Hansen M."/>
            <person name="Heiman D."/>
            <person name="Howarth C."/>
            <person name="Larimer J."/>
            <person name="Lui A."/>
            <person name="MacDonald P.J.P."/>
            <person name="McCowen C."/>
            <person name="Montmayeur A."/>
            <person name="Murphy C."/>
            <person name="Neiman D."/>
            <person name="Pearson M."/>
            <person name="Priest M."/>
            <person name="Roberts A."/>
            <person name="Saif S."/>
            <person name="Shea T."/>
            <person name="Sisk P."/>
            <person name="Stolte C."/>
            <person name="Sykes S."/>
            <person name="Wortman J."/>
            <person name="Nusbaum C."/>
            <person name="Birren B."/>
        </authorList>
    </citation>
    <scope>NUCLEOTIDE SEQUENCE [LARGE SCALE GENOMIC DNA]</scope>
    <source>
        <strain evidence="5">ATCC 50505</strain>
    </source>
</reference>
<dbReference type="PANTHER" id="PTHR11620">
    <property type="entry name" value="60S RIBOSOMAL PROTEIN L23A"/>
    <property type="match status" value="1"/>
</dbReference>
<proteinExistence type="inferred from homology"/>
<dbReference type="GO" id="GO:0005840">
    <property type="term" value="C:ribosome"/>
    <property type="evidence" value="ECO:0007669"/>
    <property type="project" value="UniProtKB-KW"/>
</dbReference>
<evidence type="ECO:0000256" key="1">
    <source>
        <dbReference type="ARBA" id="ARBA00006700"/>
    </source>
</evidence>
<evidence type="ECO:0008006" key="6">
    <source>
        <dbReference type="Google" id="ProtNLM"/>
    </source>
</evidence>
<dbReference type="GO" id="GO:0006412">
    <property type="term" value="P:translation"/>
    <property type="evidence" value="ECO:0007669"/>
    <property type="project" value="InterPro"/>
</dbReference>
<keyword evidence="2" id="KW-0689">Ribosomal protein</keyword>
<evidence type="ECO:0000256" key="3">
    <source>
        <dbReference type="ARBA" id="ARBA00023274"/>
    </source>
</evidence>
<comment type="similarity">
    <text evidence="1">Belongs to the universal ribosomal protein uL23 family.</text>
</comment>
<evidence type="ECO:0000256" key="2">
    <source>
        <dbReference type="ARBA" id="ARBA00022980"/>
    </source>
</evidence>
<protein>
    <recommendedName>
        <fullName evidence="6">Ribosomal protein L23/L25 N-terminal domain-containing protein</fullName>
    </recommendedName>
</protein>
<dbReference type="STRING" id="993615.L2GM97"/>
<dbReference type="GeneID" id="19882243"/>
<dbReference type="GO" id="GO:1990904">
    <property type="term" value="C:ribonucleoprotein complex"/>
    <property type="evidence" value="ECO:0007669"/>
    <property type="project" value="UniProtKB-KW"/>
</dbReference>
<accession>L2GM97</accession>
<evidence type="ECO:0000313" key="4">
    <source>
        <dbReference type="EMBL" id="ELA41427.1"/>
    </source>
</evidence>
<gene>
    <name evidence="4" type="ORF">VICG_01532</name>
</gene>
<dbReference type="VEuPathDB" id="MicrosporidiaDB:VICG_01532"/>
<dbReference type="Gene3D" id="3.30.70.330">
    <property type="match status" value="1"/>
</dbReference>
<dbReference type="GO" id="GO:0003735">
    <property type="term" value="F:structural constituent of ribosome"/>
    <property type="evidence" value="ECO:0007669"/>
    <property type="project" value="InterPro"/>
</dbReference>
<keyword evidence="5" id="KW-1185">Reference proteome</keyword>
<dbReference type="SUPFAM" id="SSF54189">
    <property type="entry name" value="Ribosomal proteins S24e, L23 and L15e"/>
    <property type="match status" value="1"/>
</dbReference>
<organism evidence="4 5">
    <name type="scientific">Vittaforma corneae (strain ATCC 50505)</name>
    <name type="common">Microsporidian parasite</name>
    <name type="synonym">Nosema corneum</name>
    <dbReference type="NCBI Taxonomy" id="993615"/>
    <lineage>
        <taxon>Eukaryota</taxon>
        <taxon>Fungi</taxon>
        <taxon>Fungi incertae sedis</taxon>
        <taxon>Microsporidia</taxon>
        <taxon>Nosematidae</taxon>
        <taxon>Vittaforma</taxon>
    </lineage>
</organism>
<dbReference type="InParanoid" id="L2GM97"/>
<sequence length="130" mass="14636">MIAKNLTIKDRYNIRGIKFDDALDFKPKKKTTLKDLLSIKEEKPSPCNIVKYGLKSEVSAKTMEKDNTLIFICDVTATKPMIKTAIEELYGAKVMKINTLNIFKKYAKKAFVKFAKEGEAVEVATKAGIL</sequence>
<dbReference type="FunCoup" id="L2GM97">
    <property type="interactions" value="149"/>
</dbReference>
<dbReference type="AlphaFoldDB" id="L2GM97"/>
<dbReference type="InterPro" id="IPR012678">
    <property type="entry name" value="Ribosomal_uL23/eL15/eS24_sf"/>
</dbReference>
<dbReference type="InterPro" id="IPR013025">
    <property type="entry name" value="Ribosomal_uL23-like"/>
</dbReference>
<evidence type="ECO:0000313" key="5">
    <source>
        <dbReference type="Proteomes" id="UP000011082"/>
    </source>
</evidence>
<dbReference type="EMBL" id="JH370144">
    <property type="protein sequence ID" value="ELA41427.1"/>
    <property type="molecule type" value="Genomic_DNA"/>
</dbReference>
<dbReference type="OMA" id="KRAYAIF"/>